<reference evidence="1 2" key="1">
    <citation type="submission" date="2019-02" db="EMBL/GenBank/DDBJ databases">
        <title>Deep-cultivation of Planctomycetes and their phenomic and genomic characterization uncovers novel biology.</title>
        <authorList>
            <person name="Wiegand S."/>
            <person name="Jogler M."/>
            <person name="Boedeker C."/>
            <person name="Pinto D."/>
            <person name="Vollmers J."/>
            <person name="Rivas-Marin E."/>
            <person name="Kohn T."/>
            <person name="Peeters S.H."/>
            <person name="Heuer A."/>
            <person name="Rast P."/>
            <person name="Oberbeckmann S."/>
            <person name="Bunk B."/>
            <person name="Jeske O."/>
            <person name="Meyerdierks A."/>
            <person name="Storesund J.E."/>
            <person name="Kallscheuer N."/>
            <person name="Luecker S."/>
            <person name="Lage O.M."/>
            <person name="Pohl T."/>
            <person name="Merkel B.J."/>
            <person name="Hornburger P."/>
            <person name="Mueller R.-W."/>
            <person name="Bruemmer F."/>
            <person name="Labrenz M."/>
            <person name="Spormann A.M."/>
            <person name="Op den Camp H."/>
            <person name="Overmann J."/>
            <person name="Amann R."/>
            <person name="Jetten M.S.M."/>
            <person name="Mascher T."/>
            <person name="Medema M.H."/>
            <person name="Devos D.P."/>
            <person name="Kaster A.-K."/>
            <person name="Ovreas L."/>
            <person name="Rohde M."/>
            <person name="Galperin M.Y."/>
            <person name="Jogler C."/>
        </authorList>
    </citation>
    <scope>NUCLEOTIDE SEQUENCE [LARGE SCALE GENOMIC DNA]</scope>
    <source>
        <strain evidence="1 2">SV_7m_r</strain>
    </source>
</reference>
<name>A0A517SQR6_9BACT</name>
<dbReference type="Proteomes" id="UP000315003">
    <property type="component" value="Chromosome"/>
</dbReference>
<evidence type="ECO:0008006" key="3">
    <source>
        <dbReference type="Google" id="ProtNLM"/>
    </source>
</evidence>
<dbReference type="OrthoDB" id="240996at2"/>
<sequence length="406" mass="43740">MSARPPAESSSSASAVRVSSECFDPTDARHFNAPVARDANEPSLQERVIQALRQPEDFPGIDQAVIEGDQVAIALDPNVPQVDQVLAATLQVLKETSAAEIEVLVWDEATPEIMERLREVAGETPLTQHLCDHRETLSYLAADVDAMPIYLSRVLVDADFVLPLVALRTGVAEDRGDVSGIFPAMADSATKQRFALAQRSGASFATDPKSGQTIAEEVPWQLGVQLILAIESGGDGLAAAAHAGTALQAKQWISEKGTELDAAPLVVAILAGEQHQQTWENVLRAIEVAAEAGQPEATIVVWSNLIQPPQSELAILDDLPFDFLQANSEQQELVNGMPRWQRFQALAAALQPLLRQHRVLLHSGLDRDVVESIGMGVIESEEELANLCRNFSSCNVLHAASSFASS</sequence>
<accession>A0A517SQR6</accession>
<dbReference type="AlphaFoldDB" id="A0A517SQR6"/>
<organism evidence="1 2">
    <name type="scientific">Stieleria bergensis</name>
    <dbReference type="NCBI Taxonomy" id="2528025"/>
    <lineage>
        <taxon>Bacteria</taxon>
        <taxon>Pseudomonadati</taxon>
        <taxon>Planctomycetota</taxon>
        <taxon>Planctomycetia</taxon>
        <taxon>Pirellulales</taxon>
        <taxon>Pirellulaceae</taxon>
        <taxon>Stieleria</taxon>
    </lineage>
</organism>
<dbReference type="RefSeq" id="WP_145269626.1">
    <property type="nucleotide sequence ID" value="NZ_CP036272.1"/>
</dbReference>
<keyword evidence="2" id="KW-1185">Reference proteome</keyword>
<dbReference type="EMBL" id="CP036272">
    <property type="protein sequence ID" value="QDT58459.1"/>
    <property type="molecule type" value="Genomic_DNA"/>
</dbReference>
<gene>
    <name evidence="1" type="ORF">SV7mr_09520</name>
</gene>
<proteinExistence type="predicted"/>
<dbReference type="Gene3D" id="3.40.50.11440">
    <property type="match status" value="1"/>
</dbReference>
<evidence type="ECO:0000313" key="1">
    <source>
        <dbReference type="EMBL" id="QDT58459.1"/>
    </source>
</evidence>
<evidence type="ECO:0000313" key="2">
    <source>
        <dbReference type="Proteomes" id="UP000315003"/>
    </source>
</evidence>
<protein>
    <recommendedName>
        <fullName evidence="3">LarA-like N-terminal domain-containing protein</fullName>
    </recommendedName>
</protein>